<dbReference type="WBParaSite" id="PS1159_v2.g17359.t1">
    <property type="protein sequence ID" value="PS1159_v2.g17359.t1"/>
    <property type="gene ID" value="PS1159_v2.g17359"/>
</dbReference>
<protein>
    <submittedName>
        <fullName evidence="2">Uncharacterized protein</fullName>
    </submittedName>
</protein>
<name>A0AC35FGY3_9BILA</name>
<evidence type="ECO:0000313" key="1">
    <source>
        <dbReference type="Proteomes" id="UP000887580"/>
    </source>
</evidence>
<dbReference type="Proteomes" id="UP000887580">
    <property type="component" value="Unplaced"/>
</dbReference>
<accession>A0AC35FGY3</accession>
<organism evidence="1 2">
    <name type="scientific">Panagrolaimus sp. PS1159</name>
    <dbReference type="NCBI Taxonomy" id="55785"/>
    <lineage>
        <taxon>Eukaryota</taxon>
        <taxon>Metazoa</taxon>
        <taxon>Ecdysozoa</taxon>
        <taxon>Nematoda</taxon>
        <taxon>Chromadorea</taxon>
        <taxon>Rhabditida</taxon>
        <taxon>Tylenchina</taxon>
        <taxon>Panagrolaimomorpha</taxon>
        <taxon>Panagrolaimoidea</taxon>
        <taxon>Panagrolaimidae</taxon>
        <taxon>Panagrolaimus</taxon>
    </lineage>
</organism>
<sequence>MPVASAFCQSSLGWQGTFYLQGSLTVLSFLTFFFIYRDSPRLHTFVSEKECSIIEKDKEHNSSKHSSFVPYRKIFTDYTVYGLFFTAFSNLLGQQIFLIYGAVYLNQILKLSIEATGFAGLIANVSCLILKLIISPISDYATCVNQKHRAIIITGIAHFIFASAFFVLALIDERNQILGEIMYILTILVSSLQSLGFIKTAQLSCRQYAYVVMSVVACINCLIWHWVFWIIGALIISSIFVYAFTARTEPRSWALQKQNEPVTFESGISTNNITLNRNNGIVNESIDNNEDDYINIQRFKA</sequence>
<evidence type="ECO:0000313" key="2">
    <source>
        <dbReference type="WBParaSite" id="PS1159_v2.g17359.t1"/>
    </source>
</evidence>
<proteinExistence type="predicted"/>
<reference evidence="2" key="1">
    <citation type="submission" date="2022-11" db="UniProtKB">
        <authorList>
            <consortium name="WormBaseParasite"/>
        </authorList>
    </citation>
    <scope>IDENTIFICATION</scope>
</reference>